<keyword evidence="7 10" id="KW-0472">Membrane</keyword>
<dbReference type="GO" id="GO:0000750">
    <property type="term" value="P:pheromone-dependent signal transduction involved in conjugation with cellular fusion"/>
    <property type="evidence" value="ECO:0007669"/>
    <property type="project" value="TreeGrafter"/>
</dbReference>
<comment type="similarity">
    <text evidence="2">Belongs to the G-protein coupled receptor 4 family.</text>
</comment>
<keyword evidence="8" id="KW-0675">Receptor</keyword>
<dbReference type="PANTHER" id="PTHR28097">
    <property type="entry name" value="PHEROMONE A FACTOR RECEPTOR"/>
    <property type="match status" value="1"/>
</dbReference>
<dbReference type="CDD" id="cd14966">
    <property type="entry name" value="7tmD_STE3"/>
    <property type="match status" value="1"/>
</dbReference>
<evidence type="ECO:0000256" key="8">
    <source>
        <dbReference type="ARBA" id="ARBA00023170"/>
    </source>
</evidence>
<dbReference type="PRINTS" id="PR00899">
    <property type="entry name" value="GPCRSTE3"/>
</dbReference>
<keyword evidence="9" id="KW-0807">Transducer</keyword>
<evidence type="ECO:0000256" key="6">
    <source>
        <dbReference type="ARBA" id="ARBA00023040"/>
    </source>
</evidence>
<dbReference type="Pfam" id="PF02076">
    <property type="entry name" value="STE3"/>
    <property type="match status" value="1"/>
</dbReference>
<organism evidence="11 12">
    <name type="scientific">Thelephora terrestris</name>
    <dbReference type="NCBI Taxonomy" id="56493"/>
    <lineage>
        <taxon>Eukaryota</taxon>
        <taxon>Fungi</taxon>
        <taxon>Dikarya</taxon>
        <taxon>Basidiomycota</taxon>
        <taxon>Agaricomycotina</taxon>
        <taxon>Agaricomycetes</taxon>
        <taxon>Thelephorales</taxon>
        <taxon>Thelephoraceae</taxon>
        <taxon>Thelephora</taxon>
    </lineage>
</organism>
<reference evidence="11" key="2">
    <citation type="submission" date="2020-11" db="EMBL/GenBank/DDBJ databases">
        <authorList>
            <consortium name="DOE Joint Genome Institute"/>
            <person name="Kuo A."/>
            <person name="Miyauchi S."/>
            <person name="Kiss E."/>
            <person name="Drula E."/>
            <person name="Kohler A."/>
            <person name="Sanchez-Garcia M."/>
            <person name="Andreopoulos B."/>
            <person name="Barry K.W."/>
            <person name="Bonito G."/>
            <person name="Buee M."/>
            <person name="Carver A."/>
            <person name="Chen C."/>
            <person name="Cichocki N."/>
            <person name="Clum A."/>
            <person name="Culley D."/>
            <person name="Crous P.W."/>
            <person name="Fauchery L."/>
            <person name="Girlanda M."/>
            <person name="Hayes R."/>
            <person name="Keri Z."/>
            <person name="Labutti K."/>
            <person name="Lipzen A."/>
            <person name="Lombard V."/>
            <person name="Magnuson J."/>
            <person name="Maillard F."/>
            <person name="Morin E."/>
            <person name="Murat C."/>
            <person name="Nolan M."/>
            <person name="Ohm R."/>
            <person name="Pangilinan J."/>
            <person name="Pereira M."/>
            <person name="Perotto S."/>
            <person name="Peter M."/>
            <person name="Riley R."/>
            <person name="Sitrit Y."/>
            <person name="Stielow B."/>
            <person name="Szollosi G."/>
            <person name="Zifcakova L."/>
            <person name="Stursova M."/>
            <person name="Spatafora J.W."/>
            <person name="Tedersoo L."/>
            <person name="Vaario L.-M."/>
            <person name="Yamada A."/>
            <person name="Yan M."/>
            <person name="Wang P."/>
            <person name="Xu J."/>
            <person name="Bruns T."/>
            <person name="Baldrian P."/>
            <person name="Vilgalys R."/>
            <person name="Henrissat B."/>
            <person name="Grigoriev I.V."/>
            <person name="Hibbett D."/>
            <person name="Nagy L.G."/>
            <person name="Martin F.M."/>
        </authorList>
    </citation>
    <scope>NUCLEOTIDE SEQUENCE</scope>
    <source>
        <strain evidence="11">UH-Tt-Lm1</strain>
    </source>
</reference>
<dbReference type="EMBL" id="WIUZ02000003">
    <property type="protein sequence ID" value="KAF9789536.1"/>
    <property type="molecule type" value="Genomic_DNA"/>
</dbReference>
<evidence type="ECO:0000313" key="12">
    <source>
        <dbReference type="Proteomes" id="UP000736335"/>
    </source>
</evidence>
<feature type="transmembrane region" description="Helical" evidence="10">
    <location>
        <begin position="202"/>
        <end position="227"/>
    </location>
</feature>
<dbReference type="AlphaFoldDB" id="A0A9P6HKQ3"/>
<evidence type="ECO:0000256" key="1">
    <source>
        <dbReference type="ARBA" id="ARBA00004141"/>
    </source>
</evidence>
<feature type="transmembrane region" description="Helical" evidence="10">
    <location>
        <begin position="6"/>
        <end position="23"/>
    </location>
</feature>
<comment type="caution">
    <text evidence="11">The sequence shown here is derived from an EMBL/GenBank/DDBJ whole genome shotgun (WGS) entry which is preliminary data.</text>
</comment>
<gene>
    <name evidence="11" type="ORF">BJ322DRAFT_1001188</name>
</gene>
<dbReference type="OrthoDB" id="2874149at2759"/>
<feature type="transmembrane region" description="Helical" evidence="10">
    <location>
        <begin position="73"/>
        <end position="91"/>
    </location>
</feature>
<dbReference type="InterPro" id="IPR001546">
    <property type="entry name" value="GPCR_Pheromne_A_rcpt"/>
</dbReference>
<feature type="transmembrane region" description="Helical" evidence="10">
    <location>
        <begin position="265"/>
        <end position="286"/>
    </location>
</feature>
<evidence type="ECO:0000256" key="7">
    <source>
        <dbReference type="ARBA" id="ARBA00023136"/>
    </source>
</evidence>
<reference evidence="11" key="1">
    <citation type="journal article" date="2020" name="Nat. Commun.">
        <title>Large-scale genome sequencing of mycorrhizal fungi provides insights into the early evolution of symbiotic traits.</title>
        <authorList>
            <person name="Miyauchi S."/>
            <person name="Kiss E."/>
            <person name="Kuo A."/>
            <person name="Drula E."/>
            <person name="Kohler A."/>
            <person name="Sanchez-Garcia M."/>
            <person name="Morin E."/>
            <person name="Andreopoulos B."/>
            <person name="Barry K.W."/>
            <person name="Bonito G."/>
            <person name="Buee M."/>
            <person name="Carver A."/>
            <person name="Chen C."/>
            <person name="Cichocki N."/>
            <person name="Clum A."/>
            <person name="Culley D."/>
            <person name="Crous P.W."/>
            <person name="Fauchery L."/>
            <person name="Girlanda M."/>
            <person name="Hayes R.D."/>
            <person name="Keri Z."/>
            <person name="LaButti K."/>
            <person name="Lipzen A."/>
            <person name="Lombard V."/>
            <person name="Magnuson J."/>
            <person name="Maillard F."/>
            <person name="Murat C."/>
            <person name="Nolan M."/>
            <person name="Ohm R.A."/>
            <person name="Pangilinan J."/>
            <person name="Pereira M.F."/>
            <person name="Perotto S."/>
            <person name="Peter M."/>
            <person name="Pfister S."/>
            <person name="Riley R."/>
            <person name="Sitrit Y."/>
            <person name="Stielow J.B."/>
            <person name="Szollosi G."/>
            <person name="Zifcakova L."/>
            <person name="Stursova M."/>
            <person name="Spatafora J.W."/>
            <person name="Tedersoo L."/>
            <person name="Vaario L.M."/>
            <person name="Yamada A."/>
            <person name="Yan M."/>
            <person name="Wang P."/>
            <person name="Xu J."/>
            <person name="Bruns T."/>
            <person name="Baldrian P."/>
            <person name="Vilgalys R."/>
            <person name="Dunand C."/>
            <person name="Henrissat B."/>
            <person name="Grigoriev I.V."/>
            <person name="Hibbett D."/>
            <person name="Nagy L.G."/>
            <person name="Martin F.M."/>
        </authorList>
    </citation>
    <scope>NUCLEOTIDE SEQUENCE</scope>
    <source>
        <strain evidence="11">UH-Tt-Lm1</strain>
    </source>
</reference>
<dbReference type="GO" id="GO:0004933">
    <property type="term" value="F:mating-type a-factor pheromone receptor activity"/>
    <property type="evidence" value="ECO:0007669"/>
    <property type="project" value="InterPro"/>
</dbReference>
<name>A0A9P6HKQ3_9AGAM</name>
<proteinExistence type="inferred from homology"/>
<evidence type="ECO:0000256" key="3">
    <source>
        <dbReference type="ARBA" id="ARBA00022507"/>
    </source>
</evidence>
<comment type="subcellular location">
    <subcellularLocation>
        <location evidence="1">Membrane</location>
        <topology evidence="1">Multi-pass membrane protein</topology>
    </subcellularLocation>
</comment>
<evidence type="ECO:0000256" key="9">
    <source>
        <dbReference type="ARBA" id="ARBA00023224"/>
    </source>
</evidence>
<feature type="transmembrane region" description="Helical" evidence="10">
    <location>
        <begin position="35"/>
        <end position="53"/>
    </location>
</feature>
<dbReference type="PRINTS" id="PR00900">
    <property type="entry name" value="PHEROMONEAR"/>
</dbReference>
<dbReference type="PANTHER" id="PTHR28097:SF1">
    <property type="entry name" value="PHEROMONE A FACTOR RECEPTOR"/>
    <property type="match status" value="1"/>
</dbReference>
<sequence>MRYPFLPAGAFVAAFLVLVPAFWHWRARNVPTLSLIAWLFTLDVVYGANGLVWSDDVWDRAPVWCDVSAKLIIGAWTALPACTLCICKYLAMIGGNRTVGLDRTDRRRIAIFDFALCWGVPVIFMALHYIVQDHRYNIVQYVGCQPATYVSIPGILIVWVPPLLLSIGTLAYAGIALYHFVQMRVVFSSVLQVSDSPMPTNRYIRLIGMSATLALWGIALASLAIWANVAATGLRPWVSWGDVHSGWDRVDAYVWFLMSLESRRIVGVGWWAIPVSSGIVFVFLGFGEDASKEYRRVGEAVMKVIPCRVLPERKEDLGKRMLLTSPVPSSVLRFVFLEANSLTRLTFS</sequence>
<evidence type="ECO:0000256" key="2">
    <source>
        <dbReference type="ARBA" id="ARBA00011085"/>
    </source>
</evidence>
<dbReference type="InterPro" id="IPR001499">
    <property type="entry name" value="GPCR_STE3"/>
</dbReference>
<protein>
    <submittedName>
        <fullName evidence="11">GPCR fungal pheromone mating factor</fullName>
    </submittedName>
</protein>
<dbReference type="Proteomes" id="UP000736335">
    <property type="component" value="Unassembled WGS sequence"/>
</dbReference>
<keyword evidence="3" id="KW-0589">Pheromone response</keyword>
<accession>A0A9P6HKQ3</accession>
<evidence type="ECO:0000256" key="5">
    <source>
        <dbReference type="ARBA" id="ARBA00022989"/>
    </source>
</evidence>
<keyword evidence="5 10" id="KW-1133">Transmembrane helix</keyword>
<evidence type="ECO:0000256" key="4">
    <source>
        <dbReference type="ARBA" id="ARBA00022692"/>
    </source>
</evidence>
<keyword evidence="6" id="KW-0297">G-protein coupled receptor</keyword>
<dbReference type="Gene3D" id="1.20.1070.10">
    <property type="entry name" value="Rhodopsin 7-helix transmembrane proteins"/>
    <property type="match status" value="1"/>
</dbReference>
<dbReference type="GO" id="GO:0005886">
    <property type="term" value="C:plasma membrane"/>
    <property type="evidence" value="ECO:0007669"/>
    <property type="project" value="TreeGrafter"/>
</dbReference>
<feature type="transmembrane region" description="Helical" evidence="10">
    <location>
        <begin position="151"/>
        <end position="181"/>
    </location>
</feature>
<evidence type="ECO:0000313" key="11">
    <source>
        <dbReference type="EMBL" id="KAF9789536.1"/>
    </source>
</evidence>
<keyword evidence="12" id="KW-1185">Reference proteome</keyword>
<evidence type="ECO:0000256" key="10">
    <source>
        <dbReference type="SAM" id="Phobius"/>
    </source>
</evidence>
<keyword evidence="4 10" id="KW-0812">Transmembrane</keyword>
<feature type="transmembrane region" description="Helical" evidence="10">
    <location>
        <begin position="111"/>
        <end position="131"/>
    </location>
</feature>